<organism evidence="2 3">
    <name type="scientific">Edaphochlamys debaryana</name>
    <dbReference type="NCBI Taxonomy" id="47281"/>
    <lineage>
        <taxon>Eukaryota</taxon>
        <taxon>Viridiplantae</taxon>
        <taxon>Chlorophyta</taxon>
        <taxon>core chlorophytes</taxon>
        <taxon>Chlorophyceae</taxon>
        <taxon>CS clade</taxon>
        <taxon>Chlamydomonadales</taxon>
        <taxon>Chlamydomonadales incertae sedis</taxon>
        <taxon>Edaphochlamys</taxon>
    </lineage>
</organism>
<dbReference type="AlphaFoldDB" id="A0A835YK90"/>
<name>A0A835YK90_9CHLO</name>
<evidence type="ECO:0000256" key="1">
    <source>
        <dbReference type="SAM" id="MobiDB-lite"/>
    </source>
</evidence>
<accession>A0A835YK90</accession>
<keyword evidence="3" id="KW-1185">Reference proteome</keyword>
<evidence type="ECO:0000313" key="3">
    <source>
        <dbReference type="Proteomes" id="UP000612055"/>
    </source>
</evidence>
<comment type="caution">
    <text evidence="2">The sequence shown here is derived from an EMBL/GenBank/DDBJ whole genome shotgun (WGS) entry which is preliminary data.</text>
</comment>
<evidence type="ECO:0000313" key="2">
    <source>
        <dbReference type="EMBL" id="KAG2499219.1"/>
    </source>
</evidence>
<gene>
    <name evidence="2" type="ORF">HYH03_002799</name>
</gene>
<dbReference type="EMBL" id="JAEHOE010000007">
    <property type="protein sequence ID" value="KAG2499219.1"/>
    <property type="molecule type" value="Genomic_DNA"/>
</dbReference>
<protein>
    <submittedName>
        <fullName evidence="2">Uncharacterized protein</fullName>
    </submittedName>
</protein>
<proteinExistence type="predicted"/>
<sequence length="227" mass="23132">MRALGAHNHGARAGALAPCSSAPATRALAAPLLTSQRSGRRLCVVVAAKGGKPNPGGTGGSGSPGPSPAEVLASAARQLQAAADKQAAGQPSFAASSQAAAELKGIAAAVTDIRASVLRQEAVAKKHARAVQLQNAIMVLHTIPYEPHLDKAMAQTILTDGLRGVYSCAPPKEGPFTVAALGQQPYAITSEAVALLRPLSDLTGQARLGVSSIRNRNKLTVCIEELD</sequence>
<reference evidence="2" key="1">
    <citation type="journal article" date="2020" name="bioRxiv">
        <title>Comparative genomics of Chlamydomonas.</title>
        <authorList>
            <person name="Craig R.J."/>
            <person name="Hasan A.R."/>
            <person name="Ness R.W."/>
            <person name="Keightley P.D."/>
        </authorList>
    </citation>
    <scope>NUCLEOTIDE SEQUENCE</scope>
    <source>
        <strain evidence="2">CCAP 11/70</strain>
    </source>
</reference>
<dbReference type="Proteomes" id="UP000612055">
    <property type="component" value="Unassembled WGS sequence"/>
</dbReference>
<feature type="compositionally biased region" description="Gly residues" evidence="1">
    <location>
        <begin position="53"/>
        <end position="63"/>
    </location>
</feature>
<feature type="region of interest" description="Disordered" evidence="1">
    <location>
        <begin position="50"/>
        <end position="69"/>
    </location>
</feature>